<feature type="domain" description="N-acetyltransferase" evidence="1">
    <location>
        <begin position="28"/>
        <end position="180"/>
    </location>
</feature>
<gene>
    <name evidence="2" type="ORF">NCTC11166_03004</name>
</gene>
<name>A0A2X1D523_BREVE</name>
<dbReference type="InterPro" id="IPR016181">
    <property type="entry name" value="Acyl_CoA_acyltransferase"/>
</dbReference>
<protein>
    <recommendedName>
        <fullName evidence="1">N-acetyltransferase domain-containing protein</fullName>
    </recommendedName>
</protein>
<dbReference type="AlphaFoldDB" id="A0A2X1D523"/>
<sequence>MPSRRSCAMASGMETPKLALTPLETDRLILRRFAAGDAADLFAYLHQPRAACFAAMALQDMAAAEAEVLKRAAEGEYIAVQSKADGHVIGDVFAMFEAPDTWSIGWNFNSAYGGAGYASEAARALVDHLFKDKAARRLYAYVEDDNLASQRLCERLGMRREGLFREFISFVNDAAGQPIYVNTCQYALLRHEWRA</sequence>
<dbReference type="SUPFAM" id="SSF55729">
    <property type="entry name" value="Acyl-CoA N-acyltransferases (Nat)"/>
    <property type="match status" value="1"/>
</dbReference>
<dbReference type="GO" id="GO:0016747">
    <property type="term" value="F:acyltransferase activity, transferring groups other than amino-acyl groups"/>
    <property type="evidence" value="ECO:0007669"/>
    <property type="project" value="InterPro"/>
</dbReference>
<dbReference type="PANTHER" id="PTHR43792">
    <property type="entry name" value="GNAT FAMILY, PUTATIVE (AFU_ORTHOLOGUE AFUA_3G00765)-RELATED-RELATED"/>
    <property type="match status" value="1"/>
</dbReference>
<dbReference type="InterPro" id="IPR051531">
    <property type="entry name" value="N-acetyltransferase"/>
</dbReference>
<accession>A0A2X1D523</accession>
<dbReference type="Proteomes" id="UP000251186">
    <property type="component" value="Unassembled WGS sequence"/>
</dbReference>
<dbReference type="InterPro" id="IPR000182">
    <property type="entry name" value="GNAT_dom"/>
</dbReference>
<reference evidence="2 3" key="1">
    <citation type="submission" date="2018-06" db="EMBL/GenBank/DDBJ databases">
        <authorList>
            <consortium name="Pathogen Informatics"/>
            <person name="Doyle S."/>
        </authorList>
    </citation>
    <scope>NUCLEOTIDE SEQUENCE [LARGE SCALE GENOMIC DNA]</scope>
    <source>
        <strain evidence="2 3">NCTC11166</strain>
    </source>
</reference>
<dbReference type="EMBL" id="UAQP01000014">
    <property type="protein sequence ID" value="SPU55605.1"/>
    <property type="molecule type" value="Genomic_DNA"/>
</dbReference>
<proteinExistence type="predicted"/>
<evidence type="ECO:0000313" key="3">
    <source>
        <dbReference type="Proteomes" id="UP000251186"/>
    </source>
</evidence>
<dbReference type="Pfam" id="PF13302">
    <property type="entry name" value="Acetyltransf_3"/>
    <property type="match status" value="1"/>
</dbReference>
<evidence type="ECO:0000313" key="2">
    <source>
        <dbReference type="EMBL" id="SPU55605.1"/>
    </source>
</evidence>
<dbReference type="Gene3D" id="3.40.630.30">
    <property type="match status" value="1"/>
</dbReference>
<dbReference type="PROSITE" id="PS51186">
    <property type="entry name" value="GNAT"/>
    <property type="match status" value="1"/>
</dbReference>
<organism evidence="2 3">
    <name type="scientific">Brevundimonas vesicularis</name>
    <name type="common">Pseudomonas vesicularis</name>
    <dbReference type="NCBI Taxonomy" id="41276"/>
    <lineage>
        <taxon>Bacteria</taxon>
        <taxon>Pseudomonadati</taxon>
        <taxon>Pseudomonadota</taxon>
        <taxon>Alphaproteobacteria</taxon>
        <taxon>Caulobacterales</taxon>
        <taxon>Caulobacteraceae</taxon>
        <taxon>Brevundimonas</taxon>
    </lineage>
</organism>
<evidence type="ECO:0000259" key="1">
    <source>
        <dbReference type="PROSITE" id="PS51186"/>
    </source>
</evidence>